<feature type="transmembrane region" description="Helical" evidence="1">
    <location>
        <begin position="7"/>
        <end position="32"/>
    </location>
</feature>
<organism evidence="2 3">
    <name type="scientific">Candidatus Acidianus copahuensis</name>
    <dbReference type="NCBI Taxonomy" id="1160895"/>
    <lineage>
        <taxon>Archaea</taxon>
        <taxon>Thermoproteota</taxon>
        <taxon>Thermoprotei</taxon>
        <taxon>Sulfolobales</taxon>
        <taxon>Sulfolobaceae</taxon>
        <taxon>Acidianus</taxon>
    </lineage>
</organism>
<keyword evidence="1" id="KW-0472">Membrane</keyword>
<gene>
    <name evidence="2" type="ORF">CM19_05125</name>
</gene>
<keyword evidence="1" id="KW-0812">Transmembrane</keyword>
<proteinExistence type="predicted"/>
<dbReference type="Proteomes" id="UP000024332">
    <property type="component" value="Unassembled WGS sequence"/>
</dbReference>
<evidence type="ECO:0000313" key="3">
    <source>
        <dbReference type="Proteomes" id="UP000024332"/>
    </source>
</evidence>
<keyword evidence="3" id="KW-1185">Reference proteome</keyword>
<evidence type="ECO:0000256" key="1">
    <source>
        <dbReference type="SAM" id="Phobius"/>
    </source>
</evidence>
<feature type="transmembrane region" description="Helical" evidence="1">
    <location>
        <begin position="75"/>
        <end position="96"/>
    </location>
</feature>
<feature type="transmembrane region" description="Helical" evidence="1">
    <location>
        <begin position="123"/>
        <end position="144"/>
    </location>
</feature>
<dbReference type="EMBL" id="JFZT01000039">
    <property type="protein sequence ID" value="EZQ07096.1"/>
    <property type="molecule type" value="Genomic_DNA"/>
</dbReference>
<evidence type="ECO:0000313" key="2">
    <source>
        <dbReference type="EMBL" id="EZQ07096.1"/>
    </source>
</evidence>
<comment type="caution">
    <text evidence="2">The sequence shown here is derived from an EMBL/GenBank/DDBJ whole genome shotgun (WGS) entry which is preliminary data.</text>
</comment>
<accession>A0A031LQ08</accession>
<name>A0A031LQ08_9CREN</name>
<reference evidence="2 3" key="1">
    <citation type="submission" date="2014-03" db="EMBL/GenBank/DDBJ databases">
        <title>Draft genome sequence of the novel thermoacidophilic archaea Acidianus copahuensis ALE1 strain, isolated from Copahue volcanic area in Neuquen Argentina.</title>
        <authorList>
            <person name="Urbieta M.S."/>
            <person name="Rascovan N."/>
            <person name="Castro C."/>
            <person name="Revale S."/>
            <person name="Giaveno M.A."/>
            <person name="Vazquez M.P."/>
            <person name="Donati E.R."/>
        </authorList>
    </citation>
    <scope>NUCLEOTIDE SEQUENCE [LARGE SCALE GENOMIC DNA]</scope>
    <source>
        <strain evidence="2 3">ALE1</strain>
    </source>
</reference>
<feature type="transmembrane region" description="Helical" evidence="1">
    <location>
        <begin position="38"/>
        <end position="63"/>
    </location>
</feature>
<dbReference type="AlphaFoldDB" id="A0A031LQ08"/>
<sequence>MLGPSILDYAIAISLSQLLLALPGSIVIFLLYTSLNKLPILILTVLPLPIISGNIATIITLLIKQYSIITVSSQIFSNLVSIFPPVFYSPSLLGIYGSVTKAIFTVDAAGAIRSIMNENVYNWIFYEIILLAYLAITFLITKIISTVSPQ</sequence>
<protein>
    <submittedName>
        <fullName evidence="2">Uncharacterized protein</fullName>
    </submittedName>
</protein>
<dbReference type="STRING" id="1160895.CM19_05125"/>
<keyword evidence="1" id="KW-1133">Transmembrane helix</keyword>